<sequence length="1089" mass="121318">MKKLILLSVLFSLNLFAQSSAPPSTEPIDPLDNYIDPATQLDYKVQYEKLNKLQREVLIGRCMMFTIQSEMGQSGEDAMSPSEIEAYENLIENKCKCIQDGFTWKTDSSTKGSCDEGTEAEKDLLLYTMDTCVGRMKLTDASCKKTMTDTCLADFRYQCYQYMTEPLEFSEEAKPVLNKCQFSDQTKNIKLECRSYCHTRNVCTVTQEEFKNRKIGNMYLLKKKSRSSCVKGSTYGVNTDNSMWVTNSCHGDFALQYKDPKCGFRPTCVPKPHVVDHIPEGGVQTLEMACNGEENEAGGKQFCKVTPFKVDKSGKLTDEPDANKVVTYVRDLSIVKKIGAAKCNKGGNAQAIDYNPRNKGLDGGWGIETQNHCHARFKVTVKWVRKLCTLAGQETTSKDTCCNGLYWDPTAKTCNVIPFNPTPLDDEALVKLEYPGGNQCNPRIPEAVQTLVDKYFVELGNYENLFTVLDAQSDAISSIEVEKAEGEEGEDGESTSSASSVESKISTYNAIKSLHDPIVLFRTEWSSALAQFKAAEEYTKKEYMDYVAYLEKVDKKENTAEDNLAIETNMFLGLDLQSAALKNQRVAKMFQLAYVKTLKEISDQYVFDLEKAAHIGQNVAWYCAHTENCSERNWLIRDPEKEEIVDFLHDTSYPWKLIEPRGKMLPKIGKVNKFMVDRKVYTNFEKGGGTANNTGIMGLPAFKEYFSYQEAKKTELPLFDKPSGEDGTKILELFRKYSHELPLREDSTLKDDPSMKEYFETTKDGALVGGLPLYCEEQNDYKVRIPIGKAVEPLRMLQVARLVRTYYGLFEEMFKANESCLVDVGADRDSRARDLDVNLGLDDRLIGSNRPNDSASGDAEGFAKNISGSLLGHMTSSFGKTAAGSFMDNLFGKRGSGSKLSDTNSGGDLNAIRKKNADKIAKLVKRRIKFKKDTALKGYKDSLDSAFGNSLSKKARTFASTNTKAGSGLKGFGGNNKAVGSSNRKEEGTKKTIDWGSKKYGATGSSRGSSNRNYGSGSNNNYGSSNRGSGMGGGSNSGMNGSDRDTDDILADVNNKKYDNNEEDSLFDRVTKRYIRTAYPVLLEKKKIK</sequence>
<feature type="region of interest" description="Disordered" evidence="1">
    <location>
        <begin position="962"/>
        <end position="1065"/>
    </location>
</feature>
<evidence type="ECO:0000256" key="1">
    <source>
        <dbReference type="SAM" id="MobiDB-lite"/>
    </source>
</evidence>
<proteinExistence type="predicted"/>
<dbReference type="Proteomes" id="UP000196531">
    <property type="component" value="Unassembled WGS sequence"/>
</dbReference>
<evidence type="ECO:0000313" key="4">
    <source>
        <dbReference type="Proteomes" id="UP000196531"/>
    </source>
</evidence>
<name>A0A1Y5F390_9BACT</name>
<feature type="compositionally biased region" description="Basic and acidic residues" evidence="1">
    <location>
        <begin position="983"/>
        <end position="997"/>
    </location>
</feature>
<keyword evidence="2" id="KW-0732">Signal</keyword>
<evidence type="ECO:0000313" key="3">
    <source>
        <dbReference type="EMBL" id="OUR94161.1"/>
    </source>
</evidence>
<gene>
    <name evidence="3" type="ORF">A9Q84_17810</name>
</gene>
<feature type="compositionally biased region" description="Basic and acidic residues" evidence="1">
    <location>
        <begin position="1054"/>
        <end position="1065"/>
    </location>
</feature>
<feature type="compositionally biased region" description="Low complexity" evidence="1">
    <location>
        <begin position="1004"/>
        <end position="1028"/>
    </location>
</feature>
<organism evidence="3 4">
    <name type="scientific">Halobacteriovorax marinus</name>
    <dbReference type="NCBI Taxonomy" id="97084"/>
    <lineage>
        <taxon>Bacteria</taxon>
        <taxon>Pseudomonadati</taxon>
        <taxon>Bdellovibrionota</taxon>
        <taxon>Bacteriovoracia</taxon>
        <taxon>Bacteriovoracales</taxon>
        <taxon>Halobacteriovoraceae</taxon>
        <taxon>Halobacteriovorax</taxon>
    </lineage>
</organism>
<evidence type="ECO:0000256" key="2">
    <source>
        <dbReference type="SAM" id="SignalP"/>
    </source>
</evidence>
<reference evidence="4" key="1">
    <citation type="journal article" date="2017" name="Proc. Natl. Acad. Sci. U.S.A.">
        <title>Simulation of Deepwater Horizon oil plume reveals substrate specialization within a complex community of hydrocarbon-degraders.</title>
        <authorList>
            <person name="Hu P."/>
            <person name="Dubinsky E.A."/>
            <person name="Probst A.J."/>
            <person name="Wang J."/>
            <person name="Sieber C.M.K."/>
            <person name="Tom L.M."/>
            <person name="Gardinali P."/>
            <person name="Banfield J.F."/>
            <person name="Atlas R.M."/>
            <person name="Andersen G.L."/>
        </authorList>
    </citation>
    <scope>NUCLEOTIDE SEQUENCE [LARGE SCALE GENOMIC DNA]</scope>
</reference>
<feature type="chain" id="PRO_5012373342" evidence="2">
    <location>
        <begin position="18"/>
        <end position="1089"/>
    </location>
</feature>
<accession>A0A1Y5F390</accession>
<protein>
    <submittedName>
        <fullName evidence="3">Uncharacterized protein</fullName>
    </submittedName>
</protein>
<dbReference type="EMBL" id="MAAO01000011">
    <property type="protein sequence ID" value="OUR94161.1"/>
    <property type="molecule type" value="Genomic_DNA"/>
</dbReference>
<dbReference type="AlphaFoldDB" id="A0A1Y5F390"/>
<comment type="caution">
    <text evidence="3">The sequence shown here is derived from an EMBL/GenBank/DDBJ whole genome shotgun (WGS) entry which is preliminary data.</text>
</comment>
<feature type="signal peptide" evidence="2">
    <location>
        <begin position="1"/>
        <end position="17"/>
    </location>
</feature>